<protein>
    <recommendedName>
        <fullName evidence="8">Ribonuclease VapC</fullName>
        <shortName evidence="8">RNase VapC</shortName>
        <ecNumber evidence="8">3.1.-.-</ecNumber>
    </recommendedName>
    <alternativeName>
        <fullName evidence="8">Putative toxin VapC</fullName>
    </alternativeName>
</protein>
<evidence type="ECO:0000256" key="7">
    <source>
        <dbReference type="ARBA" id="ARBA00038093"/>
    </source>
</evidence>
<dbReference type="EC" id="3.1.-.-" evidence="8"/>
<proteinExistence type="inferred from homology"/>
<keyword evidence="6 8" id="KW-0460">Magnesium</keyword>
<evidence type="ECO:0000256" key="6">
    <source>
        <dbReference type="ARBA" id="ARBA00022842"/>
    </source>
</evidence>
<sequence>MFLDTSAVIELFLGTEKGKRVLESIKEEEAFISIITYAEVAMWCKREGKDFEIWRENVEKITSVVDLDPQIAYDAANITFEAKQKDKSFGIIDGIILASARSVNQRLITKDKHFEGFSDVVIL</sequence>
<evidence type="ECO:0000256" key="3">
    <source>
        <dbReference type="ARBA" id="ARBA00022722"/>
    </source>
</evidence>
<evidence type="ECO:0000313" key="10">
    <source>
        <dbReference type="EMBL" id="HEC56533.1"/>
    </source>
</evidence>
<evidence type="ECO:0000256" key="2">
    <source>
        <dbReference type="ARBA" id="ARBA00022649"/>
    </source>
</evidence>
<keyword evidence="8" id="KW-0800">Toxin</keyword>
<comment type="similarity">
    <text evidence="7 8">Belongs to the PINc/VapC protein family.</text>
</comment>
<dbReference type="GO" id="GO:0004540">
    <property type="term" value="F:RNA nuclease activity"/>
    <property type="evidence" value="ECO:0007669"/>
    <property type="project" value="InterPro"/>
</dbReference>
<evidence type="ECO:0000256" key="4">
    <source>
        <dbReference type="ARBA" id="ARBA00022723"/>
    </source>
</evidence>
<evidence type="ECO:0000256" key="1">
    <source>
        <dbReference type="ARBA" id="ARBA00001946"/>
    </source>
</evidence>
<feature type="domain" description="PIN" evidence="9">
    <location>
        <begin position="1"/>
        <end position="115"/>
    </location>
</feature>
<evidence type="ECO:0000256" key="5">
    <source>
        <dbReference type="ARBA" id="ARBA00022801"/>
    </source>
</evidence>
<organism evidence="10">
    <name type="scientific">Candidatus Syntropharchaeum butanivorans</name>
    <dbReference type="NCBI Taxonomy" id="1839936"/>
    <lineage>
        <taxon>Archaea</taxon>
        <taxon>Methanobacteriati</taxon>
        <taxon>Methanobacteriota</taxon>
        <taxon>Stenosarchaea group</taxon>
        <taxon>Methanomicrobia</taxon>
        <taxon>Methanosarcinales</taxon>
        <taxon>ANME-2 cluster</taxon>
        <taxon>Candidatus Syntropharchaeum</taxon>
    </lineage>
</organism>
<dbReference type="Proteomes" id="UP000885936">
    <property type="component" value="Unassembled WGS sequence"/>
</dbReference>
<accession>A0A7J2RZ95</accession>
<dbReference type="SUPFAM" id="SSF88723">
    <property type="entry name" value="PIN domain-like"/>
    <property type="match status" value="1"/>
</dbReference>
<comment type="cofactor">
    <cofactor evidence="1 8">
        <name>Mg(2+)</name>
        <dbReference type="ChEBI" id="CHEBI:18420"/>
    </cofactor>
</comment>
<feature type="binding site" evidence="8">
    <location>
        <position position="4"/>
    </location>
    <ligand>
        <name>Mg(2+)</name>
        <dbReference type="ChEBI" id="CHEBI:18420"/>
    </ligand>
</feature>
<feature type="binding site" evidence="8">
    <location>
        <position position="93"/>
    </location>
    <ligand>
        <name>Mg(2+)</name>
        <dbReference type="ChEBI" id="CHEBI:18420"/>
    </ligand>
</feature>
<evidence type="ECO:0000256" key="8">
    <source>
        <dbReference type="HAMAP-Rule" id="MF_00265"/>
    </source>
</evidence>
<dbReference type="InterPro" id="IPR029060">
    <property type="entry name" value="PIN-like_dom_sf"/>
</dbReference>
<keyword evidence="2 8" id="KW-1277">Toxin-antitoxin system</keyword>
<comment type="caution">
    <text evidence="10">The sequence shown here is derived from an EMBL/GenBank/DDBJ whole genome shotgun (WGS) entry which is preliminary data.</text>
</comment>
<dbReference type="PANTHER" id="PTHR33653">
    <property type="entry name" value="RIBONUCLEASE VAPC2"/>
    <property type="match status" value="1"/>
</dbReference>
<evidence type="ECO:0000259" key="9">
    <source>
        <dbReference type="Pfam" id="PF01850"/>
    </source>
</evidence>
<dbReference type="Gene3D" id="3.40.50.1010">
    <property type="entry name" value="5'-nuclease"/>
    <property type="match status" value="1"/>
</dbReference>
<dbReference type="EMBL" id="DRIE01000020">
    <property type="protein sequence ID" value="HEC56533.1"/>
    <property type="molecule type" value="Genomic_DNA"/>
</dbReference>
<dbReference type="Pfam" id="PF01850">
    <property type="entry name" value="PIN"/>
    <property type="match status" value="1"/>
</dbReference>
<dbReference type="PANTHER" id="PTHR33653:SF1">
    <property type="entry name" value="RIBONUCLEASE VAPC2"/>
    <property type="match status" value="1"/>
</dbReference>
<dbReference type="GO" id="GO:0016787">
    <property type="term" value="F:hydrolase activity"/>
    <property type="evidence" value="ECO:0007669"/>
    <property type="project" value="UniProtKB-KW"/>
</dbReference>
<reference evidence="10" key="1">
    <citation type="journal article" date="2020" name="mSystems">
        <title>Genome- and Community-Level Interaction Insights into Carbon Utilization and Element Cycling Functions of Hydrothermarchaeota in Hydrothermal Sediment.</title>
        <authorList>
            <person name="Zhou Z."/>
            <person name="Liu Y."/>
            <person name="Xu W."/>
            <person name="Pan J."/>
            <person name="Luo Z.H."/>
            <person name="Li M."/>
        </authorList>
    </citation>
    <scope>NUCLEOTIDE SEQUENCE [LARGE SCALE GENOMIC DNA]</scope>
    <source>
        <strain evidence="10">HyVt-386</strain>
    </source>
</reference>
<dbReference type="GO" id="GO:0090729">
    <property type="term" value="F:toxin activity"/>
    <property type="evidence" value="ECO:0007669"/>
    <property type="project" value="UniProtKB-KW"/>
</dbReference>
<dbReference type="HAMAP" id="MF_00265">
    <property type="entry name" value="VapC_Nob1"/>
    <property type="match status" value="1"/>
</dbReference>
<name>A0A7J2RZ95_9EURY</name>
<keyword evidence="5 8" id="KW-0378">Hydrolase</keyword>
<dbReference type="InterPro" id="IPR002716">
    <property type="entry name" value="PIN_dom"/>
</dbReference>
<keyword evidence="4 8" id="KW-0479">Metal-binding</keyword>
<dbReference type="AlphaFoldDB" id="A0A7J2RZ95"/>
<comment type="function">
    <text evidence="8">Toxic component of a toxin-antitoxin (TA) system. An RNase.</text>
</comment>
<dbReference type="GO" id="GO:0000287">
    <property type="term" value="F:magnesium ion binding"/>
    <property type="evidence" value="ECO:0007669"/>
    <property type="project" value="UniProtKB-UniRule"/>
</dbReference>
<dbReference type="InterPro" id="IPR050556">
    <property type="entry name" value="Type_II_TA_system_RNase"/>
</dbReference>
<keyword evidence="3 8" id="KW-0540">Nuclease</keyword>
<gene>
    <name evidence="8" type="primary">vapC</name>
    <name evidence="10" type="ORF">ENI32_01410</name>
</gene>
<dbReference type="InterPro" id="IPR022907">
    <property type="entry name" value="VapC_family"/>
</dbReference>